<feature type="transmembrane region" description="Helical" evidence="1">
    <location>
        <begin position="57"/>
        <end position="79"/>
    </location>
</feature>
<accession>A0A0U1DZ49</accession>
<name>A0A0U1DZ49_9MYCO</name>
<gene>
    <name evidence="2" type="ORF">BN970_06469</name>
</gene>
<evidence type="ECO:0000313" key="3">
    <source>
        <dbReference type="Proteomes" id="UP000182227"/>
    </source>
</evidence>
<dbReference type="AlphaFoldDB" id="A0A0U1DZ49"/>
<reference evidence="2 3" key="1">
    <citation type="submission" date="2015-03" db="EMBL/GenBank/DDBJ databases">
        <authorList>
            <person name="Murphy D."/>
        </authorList>
    </citation>
    <scope>NUCLEOTIDE SEQUENCE [LARGE SCALE GENOMIC DNA]</scope>
    <source>
        <strain evidence="2 3">D16</strain>
    </source>
</reference>
<keyword evidence="1" id="KW-0472">Membrane</keyword>
<keyword evidence="1" id="KW-1133">Transmembrane helix</keyword>
<organism evidence="2 3">
    <name type="scientific">Mycolicibacterium conceptionense</name>
    <dbReference type="NCBI Taxonomy" id="451644"/>
    <lineage>
        <taxon>Bacteria</taxon>
        <taxon>Bacillati</taxon>
        <taxon>Actinomycetota</taxon>
        <taxon>Actinomycetes</taxon>
        <taxon>Mycobacteriales</taxon>
        <taxon>Mycobacteriaceae</taxon>
        <taxon>Mycolicibacterium</taxon>
    </lineage>
</organism>
<evidence type="ECO:0000313" key="2">
    <source>
        <dbReference type="EMBL" id="CQD24464.1"/>
    </source>
</evidence>
<sequence length="92" mass="10232">MVFADEYLRGDAPVAHFLYDRTYTNWPGLVSFLIGLVVSVTLFCNQTKFVGYIAREIPQLGDITFFVGFLIAGACYLVLCRSKLTADRAVTA</sequence>
<protein>
    <recommendedName>
        <fullName evidence="4">Cytosine/purines uracil thiamine allantoin permease</fullName>
    </recommendedName>
</protein>
<keyword evidence="1" id="KW-0812">Transmembrane</keyword>
<evidence type="ECO:0000256" key="1">
    <source>
        <dbReference type="SAM" id="Phobius"/>
    </source>
</evidence>
<dbReference type="Proteomes" id="UP000182227">
    <property type="component" value="Unassembled WGS sequence"/>
</dbReference>
<evidence type="ECO:0008006" key="4">
    <source>
        <dbReference type="Google" id="ProtNLM"/>
    </source>
</evidence>
<dbReference type="EMBL" id="CTEF01000007">
    <property type="protein sequence ID" value="CQD24464.1"/>
    <property type="molecule type" value="Genomic_DNA"/>
</dbReference>
<proteinExistence type="predicted"/>
<feature type="transmembrane region" description="Helical" evidence="1">
    <location>
        <begin position="26"/>
        <end position="45"/>
    </location>
</feature>